<evidence type="ECO:0000256" key="1">
    <source>
        <dbReference type="ARBA" id="ARBA00008857"/>
    </source>
</evidence>
<evidence type="ECO:0000256" key="4">
    <source>
        <dbReference type="ARBA" id="ARBA00023172"/>
    </source>
</evidence>
<name>A0A3Q9G4L2_9ACTO</name>
<feature type="domain" description="Core-binding (CB)" evidence="7">
    <location>
        <begin position="88"/>
        <end position="166"/>
    </location>
</feature>
<dbReference type="Pfam" id="PF14659">
    <property type="entry name" value="Phage_int_SAM_3"/>
    <property type="match status" value="1"/>
</dbReference>
<sequence>MVKRRGFGNIYRTASGQYVARFAHPDKPYRDNGARNWVPAPYTFERKTEAQLWLDAQRTDIQRGVWKSPEQLVRERLEAEARSKRDSLSFGQYAEEWLIARKLTPATRFAYESNLRTHLLPRWADVALKAITTPEIRTWLAELAPNAPGARKKSAELFRTIMNTAVDDELIPVNPYRRNMLGTVASPTPTRQVVKRQTRALSLAQLHALAHEVPDYLRTLVLLSGLCGLRSGEARELRGKDVQTADVSGTVYVSIVRAVSGQGKAKVVGVPKTEESIRVVAVPDQISNDLLELKERAGDEGLLFRSVTNPAEHIPETTYRLNMVRAGERLGIGPVSPHDLRRTMVTNAIDARVPLPDIQATVGHATASMTMRYARSSQERRDKAMLVMNEAYKNHNREASVSSLDERRGA</sequence>
<dbReference type="Gene3D" id="1.10.150.130">
    <property type="match status" value="1"/>
</dbReference>
<evidence type="ECO:0000256" key="2">
    <source>
        <dbReference type="ARBA" id="ARBA00022908"/>
    </source>
</evidence>
<dbReference type="PROSITE" id="PS51900">
    <property type="entry name" value="CB"/>
    <property type="match status" value="1"/>
</dbReference>
<reference evidence="8 9" key="1">
    <citation type="submission" date="2018-12" db="EMBL/GenBank/DDBJ databases">
        <title>Complete genome sequence of Flaviflexus sp. H23T48.</title>
        <authorList>
            <person name="Bae J.-W."/>
            <person name="Lee J.-Y."/>
        </authorList>
    </citation>
    <scope>NUCLEOTIDE SEQUENCE [LARGE SCALE GENOMIC DNA]</scope>
    <source>
        <strain evidence="8 9">H23T48</strain>
    </source>
</reference>
<dbReference type="GO" id="GO:0003677">
    <property type="term" value="F:DNA binding"/>
    <property type="evidence" value="ECO:0007669"/>
    <property type="project" value="UniProtKB-UniRule"/>
</dbReference>
<dbReference type="EMBL" id="CP034593">
    <property type="protein sequence ID" value="AZQ77271.1"/>
    <property type="molecule type" value="Genomic_DNA"/>
</dbReference>
<dbReference type="InterPro" id="IPR013762">
    <property type="entry name" value="Integrase-like_cat_sf"/>
</dbReference>
<comment type="similarity">
    <text evidence="1">Belongs to the 'phage' integrase family.</text>
</comment>
<keyword evidence="9" id="KW-1185">Reference proteome</keyword>
<dbReference type="InterPro" id="IPR050808">
    <property type="entry name" value="Phage_Integrase"/>
</dbReference>
<dbReference type="GO" id="GO:0006310">
    <property type="term" value="P:DNA recombination"/>
    <property type="evidence" value="ECO:0007669"/>
    <property type="project" value="UniProtKB-KW"/>
</dbReference>
<dbReference type="AlphaFoldDB" id="A0A3Q9G4L2"/>
<dbReference type="InterPro" id="IPR044068">
    <property type="entry name" value="CB"/>
</dbReference>
<accession>A0A3Q9G4L2</accession>
<dbReference type="InterPro" id="IPR004107">
    <property type="entry name" value="Integrase_SAM-like_N"/>
</dbReference>
<evidence type="ECO:0000259" key="6">
    <source>
        <dbReference type="PROSITE" id="PS51898"/>
    </source>
</evidence>
<keyword evidence="3 5" id="KW-0238">DNA-binding</keyword>
<evidence type="ECO:0000313" key="9">
    <source>
        <dbReference type="Proteomes" id="UP000280344"/>
    </source>
</evidence>
<keyword evidence="4" id="KW-0233">DNA recombination</keyword>
<dbReference type="Pfam" id="PF26003">
    <property type="entry name" value="Integrase_N_phage"/>
    <property type="match status" value="1"/>
</dbReference>
<dbReference type="InterPro" id="IPR010998">
    <property type="entry name" value="Integrase_recombinase_N"/>
</dbReference>
<evidence type="ECO:0000256" key="3">
    <source>
        <dbReference type="ARBA" id="ARBA00023125"/>
    </source>
</evidence>
<proteinExistence type="inferred from homology"/>
<dbReference type="PROSITE" id="PS51898">
    <property type="entry name" value="TYR_RECOMBINASE"/>
    <property type="match status" value="1"/>
</dbReference>
<dbReference type="Proteomes" id="UP000280344">
    <property type="component" value="Chromosome"/>
</dbReference>
<gene>
    <name evidence="8" type="ORF">EJ997_07925</name>
</gene>
<dbReference type="Pfam" id="PF00589">
    <property type="entry name" value="Phage_integrase"/>
    <property type="match status" value="1"/>
</dbReference>
<dbReference type="RefSeq" id="WP_126704075.1">
    <property type="nucleotide sequence ID" value="NZ_CP034593.1"/>
</dbReference>
<dbReference type="Gene3D" id="1.10.443.10">
    <property type="entry name" value="Intergrase catalytic core"/>
    <property type="match status" value="1"/>
</dbReference>
<dbReference type="InterPro" id="IPR058717">
    <property type="entry name" value="Phage_L5_Integrase_N"/>
</dbReference>
<evidence type="ECO:0000259" key="7">
    <source>
        <dbReference type="PROSITE" id="PS51900"/>
    </source>
</evidence>
<protein>
    <submittedName>
        <fullName evidence="8">Site-specific integrase</fullName>
    </submittedName>
</protein>
<evidence type="ECO:0000256" key="5">
    <source>
        <dbReference type="PROSITE-ProRule" id="PRU01248"/>
    </source>
</evidence>
<evidence type="ECO:0000313" key="8">
    <source>
        <dbReference type="EMBL" id="AZQ77271.1"/>
    </source>
</evidence>
<dbReference type="InterPro" id="IPR011010">
    <property type="entry name" value="DNA_brk_join_enz"/>
</dbReference>
<dbReference type="InterPro" id="IPR002104">
    <property type="entry name" value="Integrase_catalytic"/>
</dbReference>
<dbReference type="OrthoDB" id="148546at2"/>
<dbReference type="PANTHER" id="PTHR30629">
    <property type="entry name" value="PROPHAGE INTEGRASE"/>
    <property type="match status" value="1"/>
</dbReference>
<dbReference type="SUPFAM" id="SSF56349">
    <property type="entry name" value="DNA breaking-rejoining enzymes"/>
    <property type="match status" value="1"/>
</dbReference>
<organism evidence="8 9">
    <name type="scientific">Flaviflexus ciconiae</name>
    <dbReference type="NCBI Taxonomy" id="2496867"/>
    <lineage>
        <taxon>Bacteria</taxon>
        <taxon>Bacillati</taxon>
        <taxon>Actinomycetota</taxon>
        <taxon>Actinomycetes</taxon>
        <taxon>Actinomycetales</taxon>
        <taxon>Actinomycetaceae</taxon>
        <taxon>Flaviflexus</taxon>
    </lineage>
</organism>
<dbReference type="PANTHER" id="PTHR30629:SF2">
    <property type="entry name" value="PROPHAGE INTEGRASE INTS-RELATED"/>
    <property type="match status" value="1"/>
</dbReference>
<feature type="domain" description="Tyr recombinase" evidence="6">
    <location>
        <begin position="196"/>
        <end position="386"/>
    </location>
</feature>
<dbReference type="GO" id="GO:0015074">
    <property type="term" value="P:DNA integration"/>
    <property type="evidence" value="ECO:0007669"/>
    <property type="project" value="UniProtKB-KW"/>
</dbReference>
<dbReference type="CDD" id="cd01189">
    <property type="entry name" value="INT_ICEBs1_C_like"/>
    <property type="match status" value="1"/>
</dbReference>
<dbReference type="KEGG" id="flh:EJ997_07925"/>
<keyword evidence="2" id="KW-0229">DNA integration</keyword>